<dbReference type="FunFam" id="3.40.50.1980:FF:000001">
    <property type="entry name" value="Histidinol dehydrogenase"/>
    <property type="match status" value="1"/>
</dbReference>
<feature type="binding site" evidence="12">
    <location>
        <position position="366"/>
    </location>
    <ligand>
        <name>Zn(2+)</name>
        <dbReference type="ChEBI" id="CHEBI:29105"/>
    </ligand>
</feature>
<dbReference type="EC" id="1.1.1.23" evidence="4 12"/>
<feature type="active site" description="Proton acceptor" evidence="12">
    <location>
        <position position="333"/>
    </location>
</feature>
<dbReference type="GO" id="GO:0000105">
    <property type="term" value="P:L-histidine biosynthetic process"/>
    <property type="evidence" value="ECO:0007669"/>
    <property type="project" value="UniProtKB-UniRule"/>
</dbReference>
<dbReference type="Proteomes" id="UP000693892">
    <property type="component" value="Unassembled WGS sequence"/>
</dbReference>
<keyword evidence="7 12" id="KW-0862">Zinc</keyword>
<dbReference type="EMBL" id="CAJVAP010000005">
    <property type="protein sequence ID" value="CAG7602800.1"/>
    <property type="molecule type" value="Genomic_DNA"/>
</dbReference>
<keyword evidence="8 12" id="KW-0560">Oxidoreductase</keyword>
<reference evidence="15" key="1">
    <citation type="submission" date="2021-06" db="EMBL/GenBank/DDBJ databases">
        <authorList>
            <person name="Criscuolo A."/>
        </authorList>
    </citation>
    <scope>NUCLEOTIDE SEQUENCE</scope>
    <source>
        <strain evidence="15">CIP111803</strain>
    </source>
</reference>
<evidence type="ECO:0000313" key="16">
    <source>
        <dbReference type="Proteomes" id="UP000693892"/>
    </source>
</evidence>
<dbReference type="GO" id="GO:0005829">
    <property type="term" value="C:cytosol"/>
    <property type="evidence" value="ECO:0007669"/>
    <property type="project" value="TreeGrafter"/>
</dbReference>
<comment type="catalytic activity">
    <reaction evidence="11 12">
        <text>L-histidinol + 2 NAD(+) + H2O = L-histidine + 2 NADH + 3 H(+)</text>
        <dbReference type="Rhea" id="RHEA:20641"/>
        <dbReference type="ChEBI" id="CHEBI:15377"/>
        <dbReference type="ChEBI" id="CHEBI:15378"/>
        <dbReference type="ChEBI" id="CHEBI:57540"/>
        <dbReference type="ChEBI" id="CHEBI:57595"/>
        <dbReference type="ChEBI" id="CHEBI:57699"/>
        <dbReference type="ChEBI" id="CHEBI:57945"/>
        <dbReference type="EC" id="1.1.1.23"/>
    </reaction>
</comment>
<keyword evidence="10 12" id="KW-0368">Histidine biosynthesis</keyword>
<feature type="binding site" evidence="12">
    <location>
        <position position="366"/>
    </location>
    <ligand>
        <name>substrate</name>
    </ligand>
</feature>
<dbReference type="CDD" id="cd06572">
    <property type="entry name" value="Histidinol_dh"/>
    <property type="match status" value="1"/>
</dbReference>
<evidence type="ECO:0000256" key="12">
    <source>
        <dbReference type="HAMAP-Rule" id="MF_01024"/>
    </source>
</evidence>
<accession>A0A916JUY2</accession>
<keyword evidence="6 12" id="KW-0479">Metal-binding</keyword>
<dbReference type="InterPro" id="IPR001692">
    <property type="entry name" value="Histidinol_DH_CS"/>
</dbReference>
<feature type="binding site" evidence="12">
    <location>
        <position position="333"/>
    </location>
    <ligand>
        <name>substrate</name>
    </ligand>
</feature>
<keyword evidence="12" id="KW-0028">Amino-acid biosynthesis</keyword>
<feature type="binding site" evidence="12">
    <location>
        <position position="266"/>
    </location>
    <ligand>
        <name>Zn(2+)</name>
        <dbReference type="ChEBI" id="CHEBI:29105"/>
    </ligand>
</feature>
<sequence>MMRTIDLRHQHLGRSELLRLVPRAAVDTGTAVERVKPLVDAVRDRGEAALREQARDFDGVDGHALRVQPERIAASLDTCPPEVRAALEELIAKLRPASEAQVPAEQVTRFGDGATITQRWQPVGRVGLYAPGGKAAYPSSVLMNAVSAQAAGVPSLALASPAQRDNGGAPHEAVLWAAALVGIDEVYAIGGAGAIAAFAHGVPSIGLEPVDVVTGPGNVFVAAAKRAVTGLVGIDSEAGTTEILIIADSGAEPRFVAADLISQAEHDEAAASVLVTDSAEFAARVQGEVATMAGRTRHAARVHEALSGPQSAVILVDDLAAAARVSNAYGPEHLEIQTRDDGAVLALVENAGAIFVGGYTPVSLGDYLAGSNHVLPTGGTARFAAGLGAHTFLRPQQVVAYDRAALAGTETHLLALARAEGLPAHGEAVSERFRAAVDDPAADNPAPGEPVSEHRHGGSR</sequence>
<dbReference type="HAMAP" id="MF_01024">
    <property type="entry name" value="HisD"/>
    <property type="match status" value="1"/>
</dbReference>
<feature type="binding site" evidence="12">
    <location>
        <position position="425"/>
    </location>
    <ligand>
        <name>substrate</name>
    </ligand>
</feature>
<comment type="similarity">
    <text evidence="3 12 13">Belongs to the histidinol dehydrogenase family.</text>
</comment>
<feature type="region of interest" description="Disordered" evidence="14">
    <location>
        <begin position="430"/>
        <end position="460"/>
    </location>
</feature>
<protein>
    <recommendedName>
        <fullName evidence="5 12">Histidinol dehydrogenase</fullName>
        <shortName evidence="12">HDH</shortName>
        <ecNumber evidence="4 12">1.1.1.23</ecNumber>
    </recommendedName>
</protein>
<feature type="binding site" evidence="12">
    <location>
        <position position="420"/>
    </location>
    <ligand>
        <name>substrate</name>
    </ligand>
</feature>
<evidence type="ECO:0000256" key="7">
    <source>
        <dbReference type="ARBA" id="ARBA00022833"/>
    </source>
</evidence>
<comment type="pathway">
    <text evidence="2 12">Amino-acid biosynthesis; L-histidine biosynthesis; L-histidine from 5-phospho-alpha-D-ribose 1-diphosphate: step 9/9.</text>
</comment>
<dbReference type="AlphaFoldDB" id="A0A916JUY2"/>
<evidence type="ECO:0000256" key="10">
    <source>
        <dbReference type="ARBA" id="ARBA00023102"/>
    </source>
</evidence>
<feature type="binding site" evidence="12">
    <location>
        <position position="266"/>
    </location>
    <ligand>
        <name>substrate</name>
    </ligand>
</feature>
<evidence type="ECO:0000256" key="6">
    <source>
        <dbReference type="ARBA" id="ARBA00022723"/>
    </source>
</evidence>
<evidence type="ECO:0000256" key="11">
    <source>
        <dbReference type="ARBA" id="ARBA00049489"/>
    </source>
</evidence>
<comment type="caution">
    <text evidence="12">Lacks conserved residue(s) required for the propagation of feature annotation.</text>
</comment>
<evidence type="ECO:0000256" key="4">
    <source>
        <dbReference type="ARBA" id="ARBA00012965"/>
    </source>
</evidence>
<feature type="binding site" evidence="12">
    <location>
        <position position="241"/>
    </location>
    <ligand>
        <name>substrate</name>
    </ligand>
</feature>
<evidence type="ECO:0000256" key="2">
    <source>
        <dbReference type="ARBA" id="ARBA00004940"/>
    </source>
</evidence>
<keyword evidence="16" id="KW-1185">Reference proteome</keyword>
<dbReference type="GO" id="GO:0051287">
    <property type="term" value="F:NAD binding"/>
    <property type="evidence" value="ECO:0007669"/>
    <property type="project" value="InterPro"/>
</dbReference>
<dbReference type="InterPro" id="IPR022695">
    <property type="entry name" value="Histidinol_DH_monofunct"/>
</dbReference>
<evidence type="ECO:0000256" key="3">
    <source>
        <dbReference type="ARBA" id="ARBA00010178"/>
    </source>
</evidence>
<dbReference type="InterPro" id="IPR012131">
    <property type="entry name" value="Hstdl_DH"/>
</dbReference>
<feature type="compositionally biased region" description="Basic and acidic residues" evidence="14">
    <location>
        <begin position="451"/>
        <end position="460"/>
    </location>
</feature>
<evidence type="ECO:0000256" key="13">
    <source>
        <dbReference type="PIRNR" id="PIRNR000099"/>
    </source>
</evidence>
<dbReference type="NCBIfam" id="TIGR00069">
    <property type="entry name" value="hisD"/>
    <property type="match status" value="1"/>
</dbReference>
<dbReference type="PANTHER" id="PTHR21256:SF2">
    <property type="entry name" value="HISTIDINE BIOSYNTHESIS TRIFUNCTIONAL PROTEIN"/>
    <property type="match status" value="1"/>
</dbReference>
<organism evidence="15 16">
    <name type="scientific">Leucobacter soli</name>
    <dbReference type="NCBI Taxonomy" id="2812850"/>
    <lineage>
        <taxon>Bacteria</taxon>
        <taxon>Bacillati</taxon>
        <taxon>Actinomycetota</taxon>
        <taxon>Actinomycetes</taxon>
        <taxon>Micrococcales</taxon>
        <taxon>Microbacteriaceae</taxon>
        <taxon>Leucobacter</taxon>
    </lineage>
</organism>
<feature type="binding site" evidence="12">
    <location>
        <position position="425"/>
    </location>
    <ligand>
        <name>Zn(2+)</name>
        <dbReference type="ChEBI" id="CHEBI:29105"/>
    </ligand>
</feature>
<comment type="function">
    <text evidence="1 12">Catalyzes the sequential NAD-dependent oxidations of L-histidinol to L-histidinaldehyde and then to L-histidine.</text>
</comment>
<dbReference type="GO" id="GO:0008270">
    <property type="term" value="F:zinc ion binding"/>
    <property type="evidence" value="ECO:0007669"/>
    <property type="project" value="UniProtKB-UniRule"/>
</dbReference>
<dbReference type="GO" id="GO:0004399">
    <property type="term" value="F:histidinol dehydrogenase activity"/>
    <property type="evidence" value="ECO:0007669"/>
    <property type="project" value="UniProtKB-UniRule"/>
</dbReference>
<evidence type="ECO:0000313" key="15">
    <source>
        <dbReference type="EMBL" id="CAG7602800.1"/>
    </source>
</evidence>
<evidence type="ECO:0000256" key="14">
    <source>
        <dbReference type="SAM" id="MobiDB-lite"/>
    </source>
</evidence>
<comment type="caution">
    <text evidence="15">The sequence shown here is derived from an EMBL/GenBank/DDBJ whole genome shotgun (WGS) entry which is preliminary data.</text>
</comment>
<feature type="active site" description="Proton acceptor" evidence="12">
    <location>
        <position position="332"/>
    </location>
</feature>
<dbReference type="PANTHER" id="PTHR21256">
    <property type="entry name" value="HISTIDINOL DEHYDROGENASE HDH"/>
    <property type="match status" value="1"/>
</dbReference>
<evidence type="ECO:0000256" key="8">
    <source>
        <dbReference type="ARBA" id="ARBA00023002"/>
    </source>
</evidence>
<dbReference type="Pfam" id="PF00815">
    <property type="entry name" value="Histidinol_dh"/>
    <property type="match status" value="1"/>
</dbReference>
<name>A0A916JUY2_9MICO</name>
<comment type="cofactor">
    <cofactor evidence="12">
        <name>Zn(2+)</name>
        <dbReference type="ChEBI" id="CHEBI:29105"/>
    </cofactor>
    <text evidence="12">Binds 1 zinc ion per subunit.</text>
</comment>
<evidence type="ECO:0000256" key="1">
    <source>
        <dbReference type="ARBA" id="ARBA00003850"/>
    </source>
</evidence>
<dbReference type="PIRSF" id="PIRSF000099">
    <property type="entry name" value="Histidinol_dh"/>
    <property type="match status" value="1"/>
</dbReference>
<gene>
    <name evidence="12 15" type="primary">hisD</name>
    <name evidence="15" type="ORF">LEUCIP111803_00591</name>
</gene>
<dbReference type="PROSITE" id="PS00611">
    <property type="entry name" value="HISOL_DEHYDROGENASE"/>
    <property type="match status" value="1"/>
</dbReference>
<feature type="binding site" evidence="12">
    <location>
        <position position="263"/>
    </location>
    <ligand>
        <name>Zn(2+)</name>
        <dbReference type="ChEBI" id="CHEBI:29105"/>
    </ligand>
</feature>
<feature type="binding site" evidence="12">
    <location>
        <position position="263"/>
    </location>
    <ligand>
        <name>substrate</name>
    </ligand>
</feature>
<proteinExistence type="inferred from homology"/>
<evidence type="ECO:0000256" key="9">
    <source>
        <dbReference type="ARBA" id="ARBA00023027"/>
    </source>
</evidence>
<keyword evidence="9 12" id="KW-0520">NAD</keyword>
<evidence type="ECO:0000256" key="5">
    <source>
        <dbReference type="ARBA" id="ARBA00016531"/>
    </source>
</evidence>